<evidence type="ECO:0000313" key="3">
    <source>
        <dbReference type="EMBL" id="TVT18151.1"/>
    </source>
</evidence>
<feature type="domain" description="HTH merR-type" evidence="2">
    <location>
        <begin position="1"/>
        <end position="65"/>
    </location>
</feature>
<proteinExistence type="predicted"/>
<keyword evidence="4" id="KW-1185">Reference proteome</keyword>
<sequence>MDLARLTGLSTQQIRNYADAGVLPPAPRAPSGYRRFDATHREALLAFRALAKGFGIDTARAVMRAVHEGDLPRALALADAAHAALHDERTSLRAAGEALEAIAAGEPDTSALPHATVRIGEVASLLGVRTSALRVWESVGLLRPERDPGTGYRRYRPADVRDARMIRMLRQGQYRLPQIRFILDGLRREGSGEALREAIARRQADLDRRSLAMLAGAARLHHYLDHRGPPRG</sequence>
<name>A0A558A1L0_9PSEU</name>
<dbReference type="GO" id="GO:0003677">
    <property type="term" value="F:DNA binding"/>
    <property type="evidence" value="ECO:0007669"/>
    <property type="project" value="UniProtKB-KW"/>
</dbReference>
<dbReference type="InterPro" id="IPR047057">
    <property type="entry name" value="MerR_fam"/>
</dbReference>
<dbReference type="Pfam" id="PF13411">
    <property type="entry name" value="MerR_1"/>
    <property type="match status" value="1"/>
</dbReference>
<feature type="domain" description="HTH merR-type" evidence="2">
    <location>
        <begin position="116"/>
        <end position="185"/>
    </location>
</feature>
<dbReference type="Proteomes" id="UP000320011">
    <property type="component" value="Unassembled WGS sequence"/>
</dbReference>
<reference evidence="3 4" key="2">
    <citation type="submission" date="2019-08" db="EMBL/GenBank/DDBJ databases">
        <title>Amycolatopsis acidicola sp. nov., isolated from peat swamp forest soil.</title>
        <authorList>
            <person name="Srisuk N."/>
        </authorList>
    </citation>
    <scope>NUCLEOTIDE SEQUENCE [LARGE SCALE GENOMIC DNA]</scope>
    <source>
        <strain evidence="3 4">TBRC 6029</strain>
    </source>
</reference>
<dbReference type="SMART" id="SM00422">
    <property type="entry name" value="HTH_MERR"/>
    <property type="match status" value="2"/>
</dbReference>
<dbReference type="AlphaFoldDB" id="A0A558A1L0"/>
<dbReference type="EMBL" id="VJWX01000696">
    <property type="protein sequence ID" value="TVT18151.1"/>
    <property type="molecule type" value="Genomic_DNA"/>
</dbReference>
<protein>
    <submittedName>
        <fullName evidence="3">MerR family transcriptional regulator</fullName>
    </submittedName>
</protein>
<dbReference type="PROSITE" id="PS50937">
    <property type="entry name" value="HTH_MERR_2"/>
    <property type="match status" value="2"/>
</dbReference>
<dbReference type="Pfam" id="PF00376">
    <property type="entry name" value="MerR"/>
    <property type="match status" value="1"/>
</dbReference>
<dbReference type="PANTHER" id="PTHR30204">
    <property type="entry name" value="REDOX-CYCLING DRUG-SENSING TRANSCRIPTIONAL ACTIVATOR SOXR"/>
    <property type="match status" value="1"/>
</dbReference>
<dbReference type="GO" id="GO:0003700">
    <property type="term" value="F:DNA-binding transcription factor activity"/>
    <property type="evidence" value="ECO:0007669"/>
    <property type="project" value="InterPro"/>
</dbReference>
<dbReference type="InterPro" id="IPR009061">
    <property type="entry name" value="DNA-bd_dom_put_sf"/>
</dbReference>
<organism evidence="3 4">
    <name type="scientific">Amycolatopsis rhizosphaerae</name>
    <dbReference type="NCBI Taxonomy" id="2053003"/>
    <lineage>
        <taxon>Bacteria</taxon>
        <taxon>Bacillati</taxon>
        <taxon>Actinomycetota</taxon>
        <taxon>Actinomycetes</taxon>
        <taxon>Pseudonocardiales</taxon>
        <taxon>Pseudonocardiaceae</taxon>
        <taxon>Amycolatopsis</taxon>
    </lineage>
</organism>
<dbReference type="Gene3D" id="1.10.1660.10">
    <property type="match status" value="2"/>
</dbReference>
<evidence type="ECO:0000313" key="4">
    <source>
        <dbReference type="Proteomes" id="UP000320011"/>
    </source>
</evidence>
<reference evidence="3 4" key="1">
    <citation type="submission" date="2019-07" db="EMBL/GenBank/DDBJ databases">
        <authorList>
            <person name="Duangmal K."/>
            <person name="Teo W.F.A."/>
        </authorList>
    </citation>
    <scope>NUCLEOTIDE SEQUENCE [LARGE SCALE GENOMIC DNA]</scope>
    <source>
        <strain evidence="3 4">TBRC 6029</strain>
    </source>
</reference>
<dbReference type="SUPFAM" id="SSF46955">
    <property type="entry name" value="Putative DNA-binding domain"/>
    <property type="match status" value="2"/>
</dbReference>
<gene>
    <name evidence="3" type="ORF">FNH05_35670</name>
</gene>
<keyword evidence="1" id="KW-0238">DNA-binding</keyword>
<comment type="caution">
    <text evidence="3">The sequence shown here is derived from an EMBL/GenBank/DDBJ whole genome shotgun (WGS) entry which is preliminary data.</text>
</comment>
<dbReference type="PANTHER" id="PTHR30204:SF93">
    <property type="entry name" value="HTH MERR-TYPE DOMAIN-CONTAINING PROTEIN"/>
    <property type="match status" value="1"/>
</dbReference>
<accession>A0A558A1L0</accession>
<dbReference type="OrthoDB" id="3826383at2"/>
<evidence type="ECO:0000256" key="1">
    <source>
        <dbReference type="ARBA" id="ARBA00023125"/>
    </source>
</evidence>
<dbReference type="InterPro" id="IPR000551">
    <property type="entry name" value="MerR-type_HTH_dom"/>
</dbReference>
<evidence type="ECO:0000259" key="2">
    <source>
        <dbReference type="PROSITE" id="PS50937"/>
    </source>
</evidence>